<name>A0A7J6WMM3_THATH</name>
<reference evidence="2 3" key="1">
    <citation type="submission" date="2020-06" db="EMBL/GenBank/DDBJ databases">
        <title>Transcriptomic and genomic resources for Thalictrum thalictroides and T. hernandezii: Facilitating candidate gene discovery in an emerging model plant lineage.</title>
        <authorList>
            <person name="Arias T."/>
            <person name="Riano-Pachon D.M."/>
            <person name="Di Stilio V.S."/>
        </authorList>
    </citation>
    <scope>NUCLEOTIDE SEQUENCE [LARGE SCALE GENOMIC DNA]</scope>
    <source>
        <strain evidence="3">cv. WT478/WT964</strain>
        <tissue evidence="2">Leaves</tissue>
    </source>
</reference>
<protein>
    <submittedName>
        <fullName evidence="2">WAS/WASL-interacting family protein</fullName>
    </submittedName>
</protein>
<feature type="region of interest" description="Disordered" evidence="1">
    <location>
        <begin position="1"/>
        <end position="60"/>
    </location>
</feature>
<feature type="region of interest" description="Disordered" evidence="1">
    <location>
        <begin position="628"/>
        <end position="648"/>
    </location>
</feature>
<dbReference type="AlphaFoldDB" id="A0A7J6WMM3"/>
<feature type="region of interest" description="Disordered" evidence="1">
    <location>
        <begin position="96"/>
        <end position="127"/>
    </location>
</feature>
<evidence type="ECO:0000256" key="1">
    <source>
        <dbReference type="SAM" id="MobiDB-lite"/>
    </source>
</evidence>
<feature type="region of interest" description="Disordered" evidence="1">
    <location>
        <begin position="860"/>
        <end position="901"/>
    </location>
</feature>
<dbReference type="PANTHER" id="PTHR36810">
    <property type="entry name" value="BNACNNG47150D PROTEIN"/>
    <property type="match status" value="1"/>
</dbReference>
<feature type="compositionally biased region" description="Polar residues" evidence="1">
    <location>
        <begin position="639"/>
        <end position="648"/>
    </location>
</feature>
<feature type="region of interest" description="Disordered" evidence="1">
    <location>
        <begin position="415"/>
        <end position="451"/>
    </location>
</feature>
<comment type="caution">
    <text evidence="2">The sequence shown here is derived from an EMBL/GenBank/DDBJ whole genome shotgun (WGS) entry which is preliminary data.</text>
</comment>
<evidence type="ECO:0000313" key="3">
    <source>
        <dbReference type="Proteomes" id="UP000554482"/>
    </source>
</evidence>
<organism evidence="2 3">
    <name type="scientific">Thalictrum thalictroides</name>
    <name type="common">Rue-anemone</name>
    <name type="synonym">Anemone thalictroides</name>
    <dbReference type="NCBI Taxonomy" id="46969"/>
    <lineage>
        <taxon>Eukaryota</taxon>
        <taxon>Viridiplantae</taxon>
        <taxon>Streptophyta</taxon>
        <taxon>Embryophyta</taxon>
        <taxon>Tracheophyta</taxon>
        <taxon>Spermatophyta</taxon>
        <taxon>Magnoliopsida</taxon>
        <taxon>Ranunculales</taxon>
        <taxon>Ranunculaceae</taxon>
        <taxon>Thalictroideae</taxon>
        <taxon>Thalictrum</taxon>
    </lineage>
</organism>
<feature type="region of interest" description="Disordered" evidence="1">
    <location>
        <begin position="484"/>
        <end position="570"/>
    </location>
</feature>
<gene>
    <name evidence="2" type="ORF">FRX31_012562</name>
</gene>
<accession>A0A7J6WMM3</accession>
<feature type="compositionally biased region" description="Pro residues" evidence="1">
    <location>
        <begin position="35"/>
        <end position="46"/>
    </location>
</feature>
<dbReference type="EMBL" id="JABWDY010014114">
    <property type="protein sequence ID" value="KAF5197850.1"/>
    <property type="molecule type" value="Genomic_DNA"/>
</dbReference>
<feature type="compositionally biased region" description="Polar residues" evidence="1">
    <location>
        <begin position="534"/>
        <end position="547"/>
    </location>
</feature>
<dbReference type="PANTHER" id="PTHR36810:SF1">
    <property type="entry name" value="OS05G0232200 PROTEIN"/>
    <property type="match status" value="1"/>
</dbReference>
<keyword evidence="3" id="KW-1185">Reference proteome</keyword>
<evidence type="ECO:0000313" key="2">
    <source>
        <dbReference type="EMBL" id="KAF5197850.1"/>
    </source>
</evidence>
<dbReference type="OrthoDB" id="1907935at2759"/>
<feature type="compositionally biased region" description="Basic and acidic residues" evidence="1">
    <location>
        <begin position="881"/>
        <end position="894"/>
    </location>
</feature>
<sequence length="1033" mass="115330">MSNVDGGPKLYTTKPKKSQLLKQQKQVNKEFSTPAPNPNLMDPPPSSSAAAGGGGVPTPPKESFARRYKFVWPLLLTVNLAIGGYLFLRTNKKNTGLEDGEASPETPSTPAVSSTPAASSVSPVPEKTLTSPIVEPVKVREPIPEQTQRELFKWILEEKRKVKPKDPEEKKQIDEEKAVLKQFIRTKSIPSLESGVIISSGVYSSDRTFLPGHDHVMAILLNFPRWMRVLDLAGLPSSSMSVKVSMGKREHQVWEKEEISFPLTTLRDSLIVTLYDNEGNELSRTGINTKLIVEKGFWNDLFPLEGGGHLRMKLQFILSEEERKKIQEMRKIALKKKQEELLSVRKRCQETAEVARAGHNIVAAMSPAFSEDLQESIVQKEVAGESLCGHLMSTDVGQGKDPESGPESREVVLLEHTNPTKADGRERTSAEAESLQEHEIHTAKPSQNHKDLHLTEATQQVVKETDSQLPNDVPYIHISSEEAFECSQNPSNNENGGTGETSSAPIPSEEPTATQKTQLKLDTGSPHYDLITRPISSQDQNLLSSKQIALKKTPRTKETDRQGSSSVADMSQDLKVFHHKKTIQQVTEKADDIQSRHNVFPTRFIASKEGLGSSKFLLEEIPYSVSTPLEQHQTHSNENETASEKTPSNVRKMISAFESSLPQGPLPRTSASKIKAESNKVKRDVLLKGPSINETNMENTETNRQIVGRELRPFSLRKPLEVNMQQNTMPVRRQKQVNFNSQTGASDVVPILQSSGQLEVLDAKLAAVKENDSIEHVDCNKEQIMNANKKLLEKFSETSEVEVATISGRILDDPVSKEHIQIVNHEEQGSRLNVLVQEKIPSVQFDCKVQDKKKYMDRQETLSEELVGTSEEEETTLLEHPVSREHPHTSHHEQQGSTFSGLEESAWRAYGDKSDKINTSGTPFKNLRSLEYHGVKQETMGRQISSDETRRPCLTTASKEVIDFLGSCRQSDQRDLESSRLKDEKKDMVDSDTFFKVNASEQTSHKPARPKDDRLHGGLIGQLVADMVLKVIQ</sequence>
<proteinExistence type="predicted"/>
<feature type="compositionally biased region" description="Low complexity" evidence="1">
    <location>
        <begin position="103"/>
        <end position="126"/>
    </location>
</feature>
<feature type="compositionally biased region" description="Basic and acidic residues" evidence="1">
    <location>
        <begin position="422"/>
        <end position="451"/>
    </location>
</feature>
<feature type="compositionally biased region" description="Polar residues" evidence="1">
    <location>
        <begin position="486"/>
        <end position="520"/>
    </location>
</feature>
<dbReference type="Proteomes" id="UP000554482">
    <property type="component" value="Unassembled WGS sequence"/>
</dbReference>